<feature type="chain" id="PRO_5017552659" description="VWFA domain-containing protein" evidence="1">
    <location>
        <begin position="28"/>
        <end position="695"/>
    </location>
</feature>
<dbReference type="EMBL" id="QUAH01000012">
    <property type="protein sequence ID" value="RFT15175.1"/>
    <property type="molecule type" value="Genomic_DNA"/>
</dbReference>
<evidence type="ECO:0000313" key="2">
    <source>
        <dbReference type="EMBL" id="RFT15175.1"/>
    </source>
</evidence>
<gene>
    <name evidence="2" type="ORF">OP8BY_0639</name>
</gene>
<feature type="signal peptide" evidence="1">
    <location>
        <begin position="1"/>
        <end position="27"/>
    </location>
</feature>
<reference evidence="2 3" key="1">
    <citation type="submission" date="2018-08" db="EMBL/GenBank/DDBJ databases">
        <title>Genome analysis of the thermophilic bacterium of the candidate phylum Aminicenantes from deep subsurface aquifer revealed its physiology and ecological role.</title>
        <authorList>
            <person name="Kadnikov V.V."/>
            <person name="Mardanov A.V."/>
            <person name="Beletsky A.V."/>
            <person name="Karnachuk O.V."/>
            <person name="Ravin N.V."/>
        </authorList>
    </citation>
    <scope>NUCLEOTIDE SEQUENCE [LARGE SCALE GENOMIC DNA]</scope>
    <source>
        <strain evidence="2">BY38</strain>
    </source>
</reference>
<evidence type="ECO:0000313" key="3">
    <source>
        <dbReference type="Proteomes" id="UP000257323"/>
    </source>
</evidence>
<sequence>MGRPVFSFAAFWLLFLTASLLSPAVFAQEEPAQFKPKHEISVTLKLIQVYVTDSKGNPLTDLEKQDFEVYDNGQKKNLTEFEKHLQSFLLPAEADKAPGTMATEPETASRRFFLLFDYVYNNQKGLRATRKAALHFLDNIIQPDDEIGIITYSLEGGLAVREYLTRDHNKIRRFVEAIGLRDYQGSVENLEARYWQQATEENPLDVSQRGGVGAGIWSKPEKDPIMDSANVSEEMKRAFMTSESRVQALTFLREMTKLSRALGYLPGIKHLILFSSGIPYSLLYGIQTEDKSGGTWRHDWGQTQLQYYLDDMQKAISHANLVVYAFDTEDSVARINQDIRLTGILTLGKIADYSGGKYFGNIHNYTKGMEEVQKITGCYYVLGYYVDEQWDGQYHEVKVRVNRPKARVYAQKGYFSPKPFKDLTDLEKQLHLVDLCLSEKPLLQEPLALKSGGFSFYEKGKEQLILWTKIVREEMARLAGNRLELIFVVFGPDDRIAGLERKKVKLSSLPKTESGAVYFSSAFELPAGDYRCRAVMRNLESGQSALGTSDISLGGEQTEGLALGVPAVLVAGEISEYENSPLFFPPGLSRYLPVGQTLEAGSDEFYALLSCSPGRIENPELEFKSVLLLSKEGQAQEVASELVPLAARSEEGRQTYLVRVRTRPLQPGTYHLYFHAGEKKTGARAVRSLTLHVSD</sequence>
<keyword evidence="1" id="KW-0732">Signal</keyword>
<dbReference type="NCBIfam" id="TIGR03436">
    <property type="entry name" value="acidobact_VWFA"/>
    <property type="match status" value="1"/>
</dbReference>
<evidence type="ECO:0000256" key="1">
    <source>
        <dbReference type="SAM" id="SignalP"/>
    </source>
</evidence>
<comment type="caution">
    <text evidence="2">The sequence shown here is derived from an EMBL/GenBank/DDBJ whole genome shotgun (WGS) entry which is preliminary data.</text>
</comment>
<evidence type="ECO:0008006" key="4">
    <source>
        <dbReference type="Google" id="ProtNLM"/>
    </source>
</evidence>
<proteinExistence type="predicted"/>
<protein>
    <recommendedName>
        <fullName evidence="4">VWFA domain-containing protein</fullName>
    </recommendedName>
</protein>
<accession>A0A3E2BKB0</accession>
<organism evidence="2 3">
    <name type="scientific">Candidatus Saccharicenans subterraneus</name>
    <dbReference type="NCBI Taxonomy" id="2508984"/>
    <lineage>
        <taxon>Bacteria</taxon>
        <taxon>Candidatus Aminicenantota</taxon>
        <taxon>Candidatus Aminicenantia</taxon>
        <taxon>Candidatus Aminicenantales</taxon>
        <taxon>Candidatus Saccharicenantaceae</taxon>
        <taxon>Candidatus Saccharicenans</taxon>
    </lineage>
</organism>
<dbReference type="AlphaFoldDB" id="A0A3E2BKB0"/>
<dbReference type="Proteomes" id="UP000257323">
    <property type="component" value="Unassembled WGS sequence"/>
</dbReference>
<dbReference type="InterPro" id="IPR017802">
    <property type="entry name" value="VWFA-rel_acidobac-type"/>
</dbReference>
<name>A0A3E2BKB0_9BACT</name>